<feature type="transmembrane region" description="Helical" evidence="1">
    <location>
        <begin position="29"/>
        <end position="53"/>
    </location>
</feature>
<evidence type="ECO:0000313" key="3">
    <source>
        <dbReference type="Proteomes" id="UP000239663"/>
    </source>
</evidence>
<dbReference type="AlphaFoldDB" id="A0A2S7N392"/>
<dbReference type="EMBL" id="PKOZ01000001">
    <property type="protein sequence ID" value="PQD96496.1"/>
    <property type="molecule type" value="Genomic_DNA"/>
</dbReference>
<comment type="caution">
    <text evidence="2">The sequence shown here is derived from an EMBL/GenBank/DDBJ whole genome shotgun (WGS) entry which is preliminary data.</text>
</comment>
<evidence type="ECO:0000313" key="2">
    <source>
        <dbReference type="EMBL" id="PQD96496.1"/>
    </source>
</evidence>
<gene>
    <name evidence="2" type="ORF">CYL18_00935</name>
</gene>
<feature type="transmembrane region" description="Helical" evidence="1">
    <location>
        <begin position="156"/>
        <end position="172"/>
    </location>
</feature>
<organism evidence="2 3">
    <name type="scientific">Pradoshia eiseniae</name>
    <dbReference type="NCBI Taxonomy" id="2064768"/>
    <lineage>
        <taxon>Bacteria</taxon>
        <taxon>Bacillati</taxon>
        <taxon>Bacillota</taxon>
        <taxon>Bacilli</taxon>
        <taxon>Bacillales</taxon>
        <taxon>Bacillaceae</taxon>
        <taxon>Pradoshia</taxon>
    </lineage>
</organism>
<sequence length="259" mass="29091">MNIFAQLVKSLYSPKDIAKYRFQGIGKTIFYVFFLTFIMILPLATYTTMAALTNVSEFSTTLKTDIPPFEIKDGTLYSDAETPQRIEKDDFTLQFDSTGTLNASDLNNSSDVTVGLLKNKAVLVVNGQAQELEYSLIPGLNLNNESASEYIENAKASLYLVIALVILVMYVMTAALQFLEVTLLAYFGGLFAAILGRRINFGQQWRLAAYSFTLSVVFFTIMEFIQVPVVGDFYVKWFISLMMLYMAIKELPVPKKPKA</sequence>
<keyword evidence="1" id="KW-0812">Transmembrane</keyword>
<protein>
    <submittedName>
        <fullName evidence="2">DUF1189 domain-containing protein</fullName>
    </submittedName>
</protein>
<keyword evidence="3" id="KW-1185">Reference proteome</keyword>
<dbReference type="Proteomes" id="UP000239663">
    <property type="component" value="Unassembled WGS sequence"/>
</dbReference>
<name>A0A2S7N392_9BACI</name>
<dbReference type="InterPro" id="IPR009574">
    <property type="entry name" value="DUF1189"/>
</dbReference>
<accession>A0A2S7N392</accession>
<feature type="transmembrane region" description="Helical" evidence="1">
    <location>
        <begin position="207"/>
        <end position="227"/>
    </location>
</feature>
<feature type="transmembrane region" description="Helical" evidence="1">
    <location>
        <begin position="178"/>
        <end position="195"/>
    </location>
</feature>
<proteinExistence type="predicted"/>
<keyword evidence="1" id="KW-1133">Transmembrane helix</keyword>
<dbReference type="OrthoDB" id="1903376at2"/>
<keyword evidence="1" id="KW-0472">Membrane</keyword>
<dbReference type="RefSeq" id="WP_104847594.1">
    <property type="nucleotide sequence ID" value="NZ_PKOZ01000001.1"/>
</dbReference>
<dbReference type="Pfam" id="PF06691">
    <property type="entry name" value="DUF1189"/>
    <property type="match status" value="1"/>
</dbReference>
<evidence type="ECO:0000256" key="1">
    <source>
        <dbReference type="SAM" id="Phobius"/>
    </source>
</evidence>
<reference evidence="2 3" key="1">
    <citation type="submission" date="2017-12" db="EMBL/GenBank/DDBJ databases">
        <title>Taxonomic description and draft genome of Pradoshia cofamensis Gen. nov., sp. nov., a thermotolerant bacillale isolated from anterior gut of earthworm Eisenia fetida.</title>
        <authorList>
            <person name="Saha T."/>
            <person name="Chakraborty R."/>
        </authorList>
    </citation>
    <scope>NUCLEOTIDE SEQUENCE [LARGE SCALE GENOMIC DNA]</scope>
    <source>
        <strain evidence="2 3">EAG3</strain>
    </source>
</reference>